<dbReference type="AlphaFoldDB" id="A0A379WT70"/>
<evidence type="ECO:0000313" key="2">
    <source>
        <dbReference type="Proteomes" id="UP000254712"/>
    </source>
</evidence>
<gene>
    <name evidence="1" type="ORF">NCTC8261_03629</name>
</gene>
<accession>A0A379WT70</accession>
<dbReference type="EMBL" id="UGXT01000002">
    <property type="protein sequence ID" value="SUH37335.1"/>
    <property type="molecule type" value="Genomic_DNA"/>
</dbReference>
<reference evidence="1 2" key="1">
    <citation type="submission" date="2018-06" db="EMBL/GenBank/DDBJ databases">
        <authorList>
            <consortium name="Pathogen Informatics"/>
            <person name="Doyle S."/>
        </authorList>
    </citation>
    <scope>NUCLEOTIDE SEQUENCE [LARGE SCALE GENOMIC DNA]</scope>
    <source>
        <strain evidence="1 2">NCTC8261</strain>
    </source>
</reference>
<dbReference type="Proteomes" id="UP000254712">
    <property type="component" value="Unassembled WGS sequence"/>
</dbReference>
<evidence type="ECO:0000313" key="1">
    <source>
        <dbReference type="EMBL" id="SUH37335.1"/>
    </source>
</evidence>
<protein>
    <submittedName>
        <fullName evidence="1">Uncharacterized protein</fullName>
    </submittedName>
</protein>
<sequence length="64" mass="7683">MYMELRFFNSLPSPIKYMQYLLFFNEVNIIINNVRLMPGYILSDCYHYLTVRLVKQSSKKSSHS</sequence>
<organism evidence="1 2">
    <name type="scientific">Salmonella enterica I</name>
    <dbReference type="NCBI Taxonomy" id="59201"/>
    <lineage>
        <taxon>Bacteria</taxon>
        <taxon>Pseudomonadati</taxon>
        <taxon>Pseudomonadota</taxon>
        <taxon>Gammaproteobacteria</taxon>
        <taxon>Enterobacterales</taxon>
        <taxon>Enterobacteriaceae</taxon>
        <taxon>Salmonella</taxon>
    </lineage>
</organism>
<name>A0A379WT70_SALET</name>
<proteinExistence type="predicted"/>